<evidence type="ECO:0000256" key="1">
    <source>
        <dbReference type="SAM" id="MobiDB-lite"/>
    </source>
</evidence>
<dbReference type="InterPro" id="IPR035892">
    <property type="entry name" value="C2_domain_sf"/>
</dbReference>
<feature type="compositionally biased region" description="Polar residues" evidence="1">
    <location>
        <begin position="621"/>
        <end position="637"/>
    </location>
</feature>
<feature type="compositionally biased region" description="Polar residues" evidence="1">
    <location>
        <begin position="346"/>
        <end position="360"/>
    </location>
</feature>
<reference evidence="3" key="1">
    <citation type="submission" date="2023-06" db="EMBL/GenBank/DDBJ databases">
        <title>Genome-scale phylogeny and comparative genomics of the fungal order Sordariales.</title>
        <authorList>
            <consortium name="Lawrence Berkeley National Laboratory"/>
            <person name="Hensen N."/>
            <person name="Bonometti L."/>
            <person name="Westerberg I."/>
            <person name="Brannstrom I.O."/>
            <person name="Guillou S."/>
            <person name="Cros-Aarteil S."/>
            <person name="Calhoun S."/>
            <person name="Haridas S."/>
            <person name="Kuo A."/>
            <person name="Mondo S."/>
            <person name="Pangilinan J."/>
            <person name="Riley R."/>
            <person name="Labutti K."/>
            <person name="Andreopoulos B."/>
            <person name="Lipzen A."/>
            <person name="Chen C."/>
            <person name="Yanf M."/>
            <person name="Daum C."/>
            <person name="Ng V."/>
            <person name="Clum A."/>
            <person name="Steindorff A."/>
            <person name="Ohm R."/>
            <person name="Martin F."/>
            <person name="Silar P."/>
            <person name="Natvig D."/>
            <person name="Lalanne C."/>
            <person name="Gautier V."/>
            <person name="Ament-Velasquez S.L."/>
            <person name="Kruys A."/>
            <person name="Hutchinson M.I."/>
            <person name="Powell A.J."/>
            <person name="Barry K."/>
            <person name="Miller A.N."/>
            <person name="Grigoriev I.V."/>
            <person name="Debuchy R."/>
            <person name="Gladieux P."/>
            <person name="Thoren M.H."/>
            <person name="Johannesson H."/>
        </authorList>
    </citation>
    <scope>NUCLEOTIDE SEQUENCE</scope>
    <source>
        <strain evidence="3">CBS 606.72</strain>
    </source>
</reference>
<dbReference type="Proteomes" id="UP001175000">
    <property type="component" value="Unassembled WGS sequence"/>
</dbReference>
<feature type="region of interest" description="Disordered" evidence="1">
    <location>
        <begin position="900"/>
        <end position="920"/>
    </location>
</feature>
<protein>
    <recommendedName>
        <fullName evidence="2">C2 domain-containing protein</fullName>
    </recommendedName>
</protein>
<feature type="compositionally biased region" description="Polar residues" evidence="1">
    <location>
        <begin position="762"/>
        <end position="783"/>
    </location>
</feature>
<feature type="compositionally biased region" description="Low complexity" evidence="1">
    <location>
        <begin position="162"/>
        <end position="179"/>
    </location>
</feature>
<evidence type="ECO:0000313" key="3">
    <source>
        <dbReference type="EMBL" id="KAK0619278.1"/>
    </source>
</evidence>
<evidence type="ECO:0000313" key="4">
    <source>
        <dbReference type="Proteomes" id="UP001175000"/>
    </source>
</evidence>
<keyword evidence="4" id="KW-1185">Reference proteome</keyword>
<dbReference type="PANTHER" id="PTHR47052:SF3">
    <property type="entry name" value="INGRESSION PROTEIN 1"/>
    <property type="match status" value="1"/>
</dbReference>
<name>A0AA39WPN8_9PEZI</name>
<dbReference type="AlphaFoldDB" id="A0AA39WPN8"/>
<dbReference type="SUPFAM" id="SSF49562">
    <property type="entry name" value="C2 domain (Calcium/lipid-binding domain, CaLB)"/>
    <property type="match status" value="1"/>
</dbReference>
<feature type="compositionally biased region" description="Polar residues" evidence="1">
    <location>
        <begin position="850"/>
        <end position="863"/>
    </location>
</feature>
<feature type="region of interest" description="Disordered" evidence="1">
    <location>
        <begin position="588"/>
        <end position="831"/>
    </location>
</feature>
<dbReference type="Gene3D" id="2.60.40.150">
    <property type="entry name" value="C2 domain"/>
    <property type="match status" value="1"/>
</dbReference>
<dbReference type="SMART" id="SM00239">
    <property type="entry name" value="C2"/>
    <property type="match status" value="1"/>
</dbReference>
<dbReference type="CDD" id="cd08681">
    <property type="entry name" value="C2_fungal_Inn1p-like"/>
    <property type="match status" value="1"/>
</dbReference>
<feature type="domain" description="C2" evidence="2">
    <location>
        <begin position="12"/>
        <end position="131"/>
    </location>
</feature>
<feature type="compositionally biased region" description="Basic and acidic residues" evidence="1">
    <location>
        <begin position="364"/>
        <end position="375"/>
    </location>
</feature>
<feature type="region of interest" description="Disordered" evidence="1">
    <location>
        <begin position="155"/>
        <end position="568"/>
    </location>
</feature>
<evidence type="ECO:0000259" key="2">
    <source>
        <dbReference type="PROSITE" id="PS50004"/>
    </source>
</evidence>
<feature type="compositionally biased region" description="Polar residues" evidence="1">
    <location>
        <begin position="417"/>
        <end position="430"/>
    </location>
</feature>
<feature type="region of interest" description="Disordered" evidence="1">
    <location>
        <begin position="850"/>
        <end position="882"/>
    </location>
</feature>
<dbReference type="InterPro" id="IPR052981">
    <property type="entry name" value="Ingression_C2_domain"/>
</dbReference>
<accession>A0AA39WPN8</accession>
<sequence length="994" mass="108674">MASKVKSHPLNGMHTSGIFSDMTVDGPEIGTLVLVVDRAKNLPNRKTIGKQDPYCAARLGKEAKKTTTDIRGGQTPKWDQELRFVVHDSPDYYQLKVSVFNDDKKTELIGEAWIDLRDIIVTGGGQSDKWHQLACKGKYAGEVRIEITFYDTRPKPEKPVVKAKPQAAEPEAVSVPVAAGPRSMPKRRPLPSDPVTGKAPPSPVPDAVETPPRPQPNPPASSYLPSQSPLQQPDYNTPPPAPPTGAGGRYQEPADLHTGRSPSGEFGTPTRRADITGQQYRTPDRSDQYQAHPDDRAYSPHYQQPSHDRYDSRPQEQYDIPHRDHQRARSFEEDRPPPPPAHRTRTGSNPTMNATYQSGSAAAMRHDVLRNEAHRQSATASYPGRPTYKAYDSAPAGPVNSHFSNMDQPSPPRHYSYDTSYDQGHRSMQATVEDVPESPDSIHGSWGRRRSLAPQSQSQPHFEQEYDLAASPAPLNLSGRREPAAPRYSNVSNIPDQHRCHDSTGYIPSPPVMSPRDVSSQSAAPRHFGRHSETSLTSYNSHPDQRAPTYRNEMDHSSGPYDMPLVPASLVPGMDPAIAQEISDRFHQERNHQRRYTQPPPVETPSRGRTMSEIPRRYEQDTSPGPYNSGQQSQSRGQLVYSGGPSTSSVNVVIKQRNYSPNPPRDPSPNPRHTIRRKSVSPAPPPTGETRRLSGVPFGPDSYDALNPAVATSAVRDPAASRPDYDETTGKIITHDGREIDPSDHLPMESWAPEPEPKKHSNPTSAANSSKPSPQTTLPSSRAQRLAGRPQSMLPSSGVQYSGGPSYNEPATPSPPVSTGRNRLQKKAHRASIAAGPVMSGALPAMSGINGSSFSRSNGSDVGSSPLAPLPPHQGNFTPPRQLTRASTYDYAGSSENYNPGYHGSGFSPAGNGRGPMPPSIPAKVPLALPAPQSHQMSGALQLHSSSLAGRGELDHWDYDERGRERDMWGGNSSLEEEMSRIDIGTGRSRRRGY</sequence>
<comment type="caution">
    <text evidence="3">The sequence shown here is derived from an EMBL/GenBank/DDBJ whole genome shotgun (WGS) entry which is preliminary data.</text>
</comment>
<dbReference type="InterPro" id="IPR000008">
    <property type="entry name" value="C2_dom"/>
</dbReference>
<feature type="compositionally biased region" description="Basic and acidic residues" evidence="1">
    <location>
        <begin position="306"/>
        <end position="336"/>
    </location>
</feature>
<dbReference type="EMBL" id="JAULSU010000004">
    <property type="protein sequence ID" value="KAK0619278.1"/>
    <property type="molecule type" value="Genomic_DNA"/>
</dbReference>
<dbReference type="Pfam" id="PF00168">
    <property type="entry name" value="C2"/>
    <property type="match status" value="1"/>
</dbReference>
<feature type="compositionally biased region" description="Basic and acidic residues" evidence="1">
    <location>
        <begin position="723"/>
        <end position="747"/>
    </location>
</feature>
<feature type="compositionally biased region" description="Basic and acidic residues" evidence="1">
    <location>
        <begin position="282"/>
        <end position="298"/>
    </location>
</feature>
<gene>
    <name evidence="3" type="ORF">B0T14DRAFT_566158</name>
</gene>
<feature type="compositionally biased region" description="Low complexity" evidence="1">
    <location>
        <begin position="220"/>
        <end position="233"/>
    </location>
</feature>
<dbReference type="InterPro" id="IPR037791">
    <property type="entry name" value="C2_fungal_Inn1"/>
</dbReference>
<proteinExistence type="predicted"/>
<dbReference type="PROSITE" id="PS50004">
    <property type="entry name" value="C2"/>
    <property type="match status" value="1"/>
</dbReference>
<feature type="compositionally biased region" description="Polar residues" evidence="1">
    <location>
        <begin position="793"/>
        <end position="822"/>
    </location>
</feature>
<organism evidence="3 4">
    <name type="scientific">Immersiella caudata</name>
    <dbReference type="NCBI Taxonomy" id="314043"/>
    <lineage>
        <taxon>Eukaryota</taxon>
        <taxon>Fungi</taxon>
        <taxon>Dikarya</taxon>
        <taxon>Ascomycota</taxon>
        <taxon>Pezizomycotina</taxon>
        <taxon>Sordariomycetes</taxon>
        <taxon>Sordariomycetidae</taxon>
        <taxon>Sordariales</taxon>
        <taxon>Lasiosphaeriaceae</taxon>
        <taxon>Immersiella</taxon>
    </lineage>
</organism>
<feature type="compositionally biased region" description="Pro residues" evidence="1">
    <location>
        <begin position="661"/>
        <end position="670"/>
    </location>
</feature>
<dbReference type="PANTHER" id="PTHR47052">
    <property type="entry name" value="CONSERVED SERINE PROLINE-RICH PROTEIN (AFU_ORTHOLOGUE AFUA_2G01790)"/>
    <property type="match status" value="1"/>
</dbReference>